<dbReference type="PANTHER" id="PTHR14477:SF1">
    <property type="entry name" value="CUB DOMAIN-CONTAINING PROTEIN 1"/>
    <property type="match status" value="1"/>
</dbReference>
<dbReference type="Proteomes" id="UP000265160">
    <property type="component" value="LG22"/>
</dbReference>
<reference evidence="4" key="3">
    <citation type="submission" date="2025-09" db="UniProtKB">
        <authorList>
            <consortium name="Ensembl"/>
        </authorList>
    </citation>
    <scope>IDENTIFICATION</scope>
</reference>
<dbReference type="Pfam" id="PF23668">
    <property type="entry name" value="CUB_CDCP1_2"/>
    <property type="match status" value="2"/>
</dbReference>
<dbReference type="Pfam" id="PF23665">
    <property type="entry name" value="CDCP1_CUB_6"/>
    <property type="match status" value="2"/>
</dbReference>
<dbReference type="InterPro" id="IPR038811">
    <property type="entry name" value="CDCP1"/>
</dbReference>
<name>A0A3P9DM65_9CICH</name>
<evidence type="ECO:0000259" key="3">
    <source>
        <dbReference type="Pfam" id="PF23668"/>
    </source>
</evidence>
<keyword evidence="1" id="KW-1133">Transmembrane helix</keyword>
<evidence type="ECO:0000313" key="5">
    <source>
        <dbReference type="Proteomes" id="UP000265160"/>
    </source>
</evidence>
<feature type="transmembrane region" description="Helical" evidence="1">
    <location>
        <begin position="620"/>
        <end position="645"/>
    </location>
</feature>
<feature type="domain" description="CDCP1 third and sixth CUB" evidence="2">
    <location>
        <begin position="193"/>
        <end position="285"/>
    </location>
</feature>
<feature type="domain" description="CDCP1 second and fifth CUB" evidence="3">
    <location>
        <begin position="74"/>
        <end position="156"/>
    </location>
</feature>
<sequence>MMSVASEIKKTKIIITKVNQELHCNVCQMAPYQKCYPETLIPGERLESEGEKPLETHHLFCFICIWTDGPFSGDPVQAESSVLPEFNRTFKWDLKTNFTHTFQLDFPEQGLRQISSEETCPDEHKYSFIIYLRGQANIGTFCRGGSVTTIQGRYKAFRLPVLPGESQECPNNLQSNGGFITLTWLIAIVGVNLPRGVSDTTLVTANFPRDFPDNMQMQWSFTVPGMHNYTVLFDHVTPPECLNNGEVTVEYQAGAKTVTKALKDPQPEHQQGNFNMVLTNCQTNTTLPGLTLNYRVSVVRSGRPGTVLKHKQLGLAHSFVFLNIKLFYVSITLLSFPLTMINVTAGSIAKLSFLDCPNDDIRLTLCFIWKLNIMDLTSCFWMTDCKNTESCPVTTLSVSTMEPCLPMPLNSFTWHLNIPETKTWDLVSPKGSLRQSLPSQECKEPFSLHLAEEEGSNFVGNFCFDGVIQKIQVHANISITAPGQQLSRMTGLDMNSFPLSETIIYTVSPDTMSPTLLATPNWPQGMKSYRTLSWIVTLPNQYKAQLNFNVTQPQCKEGHTGIDVRTIENRELKLSISENDPLVVEQLVGESFYLNMSNCEPETRQFSALTTINLQRKQNFLPIVLGISGAILFLLLVLAVVCIVTKKKKNQKRNRGSSIYMPKGNIFRPSDMHFTKTRSENESHVYDSIDETMVYGHLLSNSSHGEAFPDQYNGIQTDTYRTFTGPADGALPVIKEPDPQPGDKMFMDPSETFIPSRPRTPINRQDSLGFQDRRMIDNELYTFKTTGDINTIRLSAADMEPIPDDYL</sequence>
<keyword evidence="5" id="KW-1185">Reference proteome</keyword>
<accession>A0A3P9DM65</accession>
<protein>
    <recommendedName>
        <fullName evidence="6">CUB domain containing protein 1a</fullName>
    </recommendedName>
</protein>
<evidence type="ECO:0008006" key="6">
    <source>
        <dbReference type="Google" id="ProtNLM"/>
    </source>
</evidence>
<keyword evidence="1" id="KW-0472">Membrane</keyword>
<evidence type="ECO:0000259" key="2">
    <source>
        <dbReference type="Pfam" id="PF23665"/>
    </source>
</evidence>
<feature type="domain" description="CDCP1 third and sixth CUB" evidence="2">
    <location>
        <begin position="500"/>
        <end position="612"/>
    </location>
</feature>
<dbReference type="GeneTree" id="ENSGT00390000010209"/>
<dbReference type="AlphaFoldDB" id="A0A3P9DM65"/>
<proteinExistence type="predicted"/>
<organism evidence="4 5">
    <name type="scientific">Maylandia zebra</name>
    <name type="common">zebra mbuna</name>
    <dbReference type="NCBI Taxonomy" id="106582"/>
    <lineage>
        <taxon>Eukaryota</taxon>
        <taxon>Metazoa</taxon>
        <taxon>Chordata</taxon>
        <taxon>Craniata</taxon>
        <taxon>Vertebrata</taxon>
        <taxon>Euteleostomi</taxon>
        <taxon>Actinopterygii</taxon>
        <taxon>Neopterygii</taxon>
        <taxon>Teleostei</taxon>
        <taxon>Neoteleostei</taxon>
        <taxon>Acanthomorphata</taxon>
        <taxon>Ovalentaria</taxon>
        <taxon>Cichlomorphae</taxon>
        <taxon>Cichliformes</taxon>
        <taxon>Cichlidae</taxon>
        <taxon>African cichlids</taxon>
        <taxon>Pseudocrenilabrinae</taxon>
        <taxon>Haplochromini</taxon>
        <taxon>Maylandia</taxon>
        <taxon>Maylandia zebra complex</taxon>
    </lineage>
</organism>
<dbReference type="InterPro" id="IPR056266">
    <property type="entry name" value="CDCP1_CUB_3rd_6th"/>
</dbReference>
<dbReference type="InterPro" id="IPR056269">
    <property type="entry name" value="CUB_CDCP1_2nd_5th"/>
</dbReference>
<evidence type="ECO:0000313" key="4">
    <source>
        <dbReference type="Ensembl" id="ENSMZEP00005035393.1"/>
    </source>
</evidence>
<evidence type="ECO:0000256" key="1">
    <source>
        <dbReference type="SAM" id="Phobius"/>
    </source>
</evidence>
<reference evidence="4" key="2">
    <citation type="submission" date="2025-08" db="UniProtKB">
        <authorList>
            <consortium name="Ensembl"/>
        </authorList>
    </citation>
    <scope>IDENTIFICATION</scope>
</reference>
<feature type="domain" description="CDCP1 second and fifth CUB" evidence="3">
    <location>
        <begin position="402"/>
        <end position="481"/>
    </location>
</feature>
<dbReference type="Ensembl" id="ENSMZET00005036644.1">
    <property type="protein sequence ID" value="ENSMZEP00005035393.1"/>
    <property type="gene ID" value="ENSMZEG00005026450.1"/>
</dbReference>
<keyword evidence="1" id="KW-0812">Transmembrane</keyword>
<reference evidence="4 5" key="1">
    <citation type="journal article" date="2014" name="Nature">
        <title>The genomic substrate for adaptive radiation in African cichlid fish.</title>
        <authorList>
            <person name="Brawand D."/>
            <person name="Wagner C.E."/>
            <person name="Li Y.I."/>
            <person name="Malinsky M."/>
            <person name="Keller I."/>
            <person name="Fan S."/>
            <person name="Simakov O."/>
            <person name="Ng A.Y."/>
            <person name="Lim Z.W."/>
            <person name="Bezault E."/>
            <person name="Turner-Maier J."/>
            <person name="Johnson J."/>
            <person name="Alcazar R."/>
            <person name="Noh H.J."/>
            <person name="Russell P."/>
            <person name="Aken B."/>
            <person name="Alfoldi J."/>
            <person name="Amemiya C."/>
            <person name="Azzouzi N."/>
            <person name="Baroiller J.F."/>
            <person name="Barloy-Hubler F."/>
            <person name="Berlin A."/>
            <person name="Bloomquist R."/>
            <person name="Carleton K.L."/>
            <person name="Conte M.A."/>
            <person name="D'Cotta H."/>
            <person name="Eshel O."/>
            <person name="Gaffney L."/>
            <person name="Galibert F."/>
            <person name="Gante H.F."/>
            <person name="Gnerre S."/>
            <person name="Greuter L."/>
            <person name="Guyon R."/>
            <person name="Haddad N.S."/>
            <person name="Haerty W."/>
            <person name="Harris R.M."/>
            <person name="Hofmann H.A."/>
            <person name="Hourlier T."/>
            <person name="Hulata G."/>
            <person name="Jaffe D.B."/>
            <person name="Lara M."/>
            <person name="Lee A.P."/>
            <person name="MacCallum I."/>
            <person name="Mwaiko S."/>
            <person name="Nikaido M."/>
            <person name="Nishihara H."/>
            <person name="Ozouf-Costaz C."/>
            <person name="Penman D.J."/>
            <person name="Przybylski D."/>
            <person name="Rakotomanga M."/>
            <person name="Renn S.C.P."/>
            <person name="Ribeiro F.J."/>
            <person name="Ron M."/>
            <person name="Salzburger W."/>
            <person name="Sanchez-Pulido L."/>
            <person name="Santos M.E."/>
            <person name="Searle S."/>
            <person name="Sharpe T."/>
            <person name="Swofford R."/>
            <person name="Tan F.J."/>
            <person name="Williams L."/>
            <person name="Young S."/>
            <person name="Yin S."/>
            <person name="Okada N."/>
            <person name="Kocher T.D."/>
            <person name="Miska E.A."/>
            <person name="Lander E.S."/>
            <person name="Venkatesh B."/>
            <person name="Fernald R.D."/>
            <person name="Meyer A."/>
            <person name="Ponting C.P."/>
            <person name="Streelman J.T."/>
            <person name="Lindblad-Toh K."/>
            <person name="Seehausen O."/>
            <person name="Di Palma F."/>
        </authorList>
    </citation>
    <scope>NUCLEOTIDE SEQUENCE</scope>
</reference>
<dbReference type="PANTHER" id="PTHR14477">
    <property type="entry name" value="CUB DOMAIN-CONTAINING PROTEIN 1"/>
    <property type="match status" value="1"/>
</dbReference>